<dbReference type="GO" id="GO:0005524">
    <property type="term" value="F:ATP binding"/>
    <property type="evidence" value="ECO:0007669"/>
    <property type="project" value="UniProtKB-UniRule"/>
</dbReference>
<dbReference type="InterPro" id="IPR000764">
    <property type="entry name" value="Uridine_kinase-like"/>
</dbReference>
<comment type="subcellular location">
    <subcellularLocation>
        <location evidence="1 16 17">Cytoplasm</location>
    </subcellularLocation>
</comment>
<feature type="domain" description="Phosphoribulokinase/uridine kinase" evidence="18">
    <location>
        <begin position="8"/>
        <end position="188"/>
    </location>
</feature>
<evidence type="ECO:0000256" key="11">
    <source>
        <dbReference type="ARBA" id="ARBA00022840"/>
    </source>
</evidence>
<proteinExistence type="inferred from homology"/>
<evidence type="ECO:0000256" key="12">
    <source>
        <dbReference type="ARBA" id="ARBA00030641"/>
    </source>
</evidence>
<dbReference type="KEGG" id="csee:C10C_0705"/>
<evidence type="ECO:0000256" key="14">
    <source>
        <dbReference type="ARBA" id="ARBA00047436"/>
    </source>
</evidence>
<dbReference type="InterPro" id="IPR026008">
    <property type="entry name" value="Uridine_kinase"/>
</dbReference>
<keyword evidence="8 16" id="KW-0808">Transferase</keyword>
<keyword evidence="11 16" id="KW-0067">ATP-binding</keyword>
<keyword evidence="9 16" id="KW-0547">Nucleotide-binding</keyword>
<evidence type="ECO:0000256" key="8">
    <source>
        <dbReference type="ARBA" id="ARBA00022679"/>
    </source>
</evidence>
<keyword evidence="20" id="KW-1185">Reference proteome</keyword>
<evidence type="ECO:0000256" key="13">
    <source>
        <dbReference type="ARBA" id="ARBA00031452"/>
    </source>
</evidence>
<comment type="catalytic activity">
    <reaction evidence="14 17">
        <text>cytidine + ATP = CMP + ADP + H(+)</text>
        <dbReference type="Rhea" id="RHEA:24674"/>
        <dbReference type="ChEBI" id="CHEBI:15378"/>
        <dbReference type="ChEBI" id="CHEBI:17562"/>
        <dbReference type="ChEBI" id="CHEBI:30616"/>
        <dbReference type="ChEBI" id="CHEBI:60377"/>
        <dbReference type="ChEBI" id="CHEBI:456216"/>
        <dbReference type="EC" id="2.7.1.48"/>
    </reaction>
</comment>
<organism evidence="19 20">
    <name type="scientific">Chlamydia serpentis</name>
    <dbReference type="NCBI Taxonomy" id="1967782"/>
    <lineage>
        <taxon>Bacteria</taxon>
        <taxon>Pseudomonadati</taxon>
        <taxon>Chlamydiota</taxon>
        <taxon>Chlamydiia</taxon>
        <taxon>Chlamydiales</taxon>
        <taxon>Chlamydiaceae</taxon>
        <taxon>Chlamydia/Chlamydophila group</taxon>
        <taxon>Chlamydia</taxon>
    </lineage>
</organism>
<evidence type="ECO:0000256" key="17">
    <source>
        <dbReference type="RuleBase" id="RU003825"/>
    </source>
</evidence>
<dbReference type="PRINTS" id="PR00988">
    <property type="entry name" value="URIDINKINASE"/>
</dbReference>
<evidence type="ECO:0000256" key="7">
    <source>
        <dbReference type="ARBA" id="ARBA00022490"/>
    </source>
</evidence>
<evidence type="ECO:0000256" key="16">
    <source>
        <dbReference type="HAMAP-Rule" id="MF_00551"/>
    </source>
</evidence>
<evidence type="ECO:0000259" key="18">
    <source>
        <dbReference type="Pfam" id="PF00485"/>
    </source>
</evidence>
<dbReference type="PANTHER" id="PTHR10285">
    <property type="entry name" value="URIDINE KINASE"/>
    <property type="match status" value="1"/>
</dbReference>
<dbReference type="GO" id="GO:0004849">
    <property type="term" value="F:uridine kinase activity"/>
    <property type="evidence" value="ECO:0007669"/>
    <property type="project" value="UniProtKB-UniRule"/>
</dbReference>
<keyword evidence="7 16" id="KW-0963">Cytoplasm</keyword>
<dbReference type="Gene3D" id="3.40.50.300">
    <property type="entry name" value="P-loop containing nucleotide triphosphate hydrolases"/>
    <property type="match status" value="1"/>
</dbReference>
<dbReference type="OrthoDB" id="9777642at2"/>
<sequence length="217" mass="25362">MLFMLMMVIGIAGGSGAGKTTLTRNIKKIFGKDVSVISQDNYYKDVSYLTLEERSQLNFDHPEAFDNDLLIRDIKHLKNNQIVCAPIYDFTTNNRSQTETETIYPSKVIIVEGILVFENQTLRDLMDIRVFLDTDADERILRRFIRDIKERGSNVDRIINRYLSIGKRMHHQYIEPTREYADIVIPGNYRRDVVVNILCQNIKSYIEQREEHIDIAK</sequence>
<dbReference type="AlphaFoldDB" id="A0A2R8FC07"/>
<comment type="pathway">
    <text evidence="3 16 17">Pyrimidine metabolism; CTP biosynthesis via salvage pathway; CTP from cytidine: step 1/3.</text>
</comment>
<evidence type="ECO:0000256" key="9">
    <source>
        <dbReference type="ARBA" id="ARBA00022741"/>
    </source>
</evidence>
<evidence type="ECO:0000256" key="5">
    <source>
        <dbReference type="ARBA" id="ARBA00012137"/>
    </source>
</evidence>
<dbReference type="GO" id="GO:0005737">
    <property type="term" value="C:cytoplasm"/>
    <property type="evidence" value="ECO:0007669"/>
    <property type="project" value="UniProtKB-SubCell"/>
</dbReference>
<evidence type="ECO:0000256" key="6">
    <source>
        <dbReference type="ARBA" id="ARBA00021478"/>
    </source>
</evidence>
<comment type="pathway">
    <text evidence="2 16 17">Pyrimidine metabolism; UMP biosynthesis via salvage pathway; UMP from uridine: step 1/1.</text>
</comment>
<dbReference type="RefSeq" id="WP_108896795.1">
    <property type="nucleotide sequence ID" value="NZ_LT993738.1"/>
</dbReference>
<comment type="similarity">
    <text evidence="4 16 17">Belongs to the uridine kinase family.</text>
</comment>
<dbReference type="UniPathway" id="UPA00579">
    <property type="reaction ID" value="UER00640"/>
</dbReference>
<evidence type="ECO:0000256" key="4">
    <source>
        <dbReference type="ARBA" id="ARBA00005408"/>
    </source>
</evidence>
<evidence type="ECO:0000313" key="19">
    <source>
        <dbReference type="EMBL" id="SPN73852.1"/>
    </source>
</evidence>
<feature type="binding site" evidence="16">
    <location>
        <begin position="13"/>
        <end position="20"/>
    </location>
    <ligand>
        <name>ATP</name>
        <dbReference type="ChEBI" id="CHEBI:30616"/>
    </ligand>
</feature>
<evidence type="ECO:0000256" key="15">
    <source>
        <dbReference type="ARBA" id="ARBA00048909"/>
    </source>
</evidence>
<evidence type="ECO:0000313" key="20">
    <source>
        <dbReference type="Proteomes" id="UP000244926"/>
    </source>
</evidence>
<gene>
    <name evidence="16 19" type="primary">udk</name>
    <name evidence="19" type="ORF">C10C_0705</name>
</gene>
<dbReference type="GO" id="GO:0044206">
    <property type="term" value="P:UMP salvage"/>
    <property type="evidence" value="ECO:0007669"/>
    <property type="project" value="UniProtKB-UniRule"/>
</dbReference>
<reference evidence="20" key="1">
    <citation type="submission" date="2017-11" db="EMBL/GenBank/DDBJ databases">
        <authorList>
            <person name="Seth-Smith MB H."/>
        </authorList>
    </citation>
    <scope>NUCLEOTIDE SEQUENCE [LARGE SCALE GENOMIC DNA]</scope>
</reference>
<dbReference type="SUPFAM" id="SSF52540">
    <property type="entry name" value="P-loop containing nucleoside triphosphate hydrolases"/>
    <property type="match status" value="1"/>
</dbReference>
<dbReference type="InterPro" id="IPR027417">
    <property type="entry name" value="P-loop_NTPase"/>
</dbReference>
<dbReference type="NCBIfam" id="TIGR00235">
    <property type="entry name" value="udk"/>
    <property type="match status" value="1"/>
</dbReference>
<dbReference type="EMBL" id="LT993738">
    <property type="protein sequence ID" value="SPN73852.1"/>
    <property type="molecule type" value="Genomic_DNA"/>
</dbReference>
<dbReference type="NCBIfam" id="NF004018">
    <property type="entry name" value="PRK05480.1"/>
    <property type="match status" value="1"/>
</dbReference>
<dbReference type="InterPro" id="IPR006083">
    <property type="entry name" value="PRK/URK"/>
</dbReference>
<dbReference type="CDD" id="cd02023">
    <property type="entry name" value="UMPK"/>
    <property type="match status" value="1"/>
</dbReference>
<evidence type="ECO:0000256" key="3">
    <source>
        <dbReference type="ARBA" id="ARBA00004784"/>
    </source>
</evidence>
<evidence type="ECO:0000256" key="2">
    <source>
        <dbReference type="ARBA" id="ARBA00004690"/>
    </source>
</evidence>
<comment type="catalytic activity">
    <reaction evidence="15 16 17">
        <text>uridine + ATP = UMP + ADP + H(+)</text>
        <dbReference type="Rhea" id="RHEA:16825"/>
        <dbReference type="ChEBI" id="CHEBI:15378"/>
        <dbReference type="ChEBI" id="CHEBI:16704"/>
        <dbReference type="ChEBI" id="CHEBI:30616"/>
        <dbReference type="ChEBI" id="CHEBI:57865"/>
        <dbReference type="ChEBI" id="CHEBI:456216"/>
        <dbReference type="EC" id="2.7.1.48"/>
    </reaction>
</comment>
<keyword evidence="10 16" id="KW-0418">Kinase</keyword>
<dbReference type="UniPathway" id="UPA00574">
    <property type="reaction ID" value="UER00637"/>
</dbReference>
<dbReference type="Proteomes" id="UP000244926">
    <property type="component" value="Chromosome I"/>
</dbReference>
<name>A0A2R8FC07_9CHLA</name>
<evidence type="ECO:0000256" key="10">
    <source>
        <dbReference type="ARBA" id="ARBA00022777"/>
    </source>
</evidence>
<dbReference type="Pfam" id="PF00485">
    <property type="entry name" value="PRK"/>
    <property type="match status" value="1"/>
</dbReference>
<dbReference type="HAMAP" id="MF_00551">
    <property type="entry name" value="Uridine_kinase"/>
    <property type="match status" value="1"/>
</dbReference>
<accession>A0A2R8FC07</accession>
<dbReference type="GO" id="GO:0043771">
    <property type="term" value="F:cytidine kinase activity"/>
    <property type="evidence" value="ECO:0007669"/>
    <property type="project" value="RHEA"/>
</dbReference>
<evidence type="ECO:0000256" key="1">
    <source>
        <dbReference type="ARBA" id="ARBA00004496"/>
    </source>
</evidence>
<dbReference type="EC" id="2.7.1.48" evidence="5 16"/>
<protein>
    <recommendedName>
        <fullName evidence="6 16">Uridine kinase</fullName>
        <ecNumber evidence="5 16">2.7.1.48</ecNumber>
    </recommendedName>
    <alternativeName>
        <fullName evidence="12 16">Cytidine monophosphokinase</fullName>
    </alternativeName>
    <alternativeName>
        <fullName evidence="13 16">Uridine monophosphokinase</fullName>
    </alternativeName>
</protein>
<dbReference type="GO" id="GO:0044211">
    <property type="term" value="P:CTP salvage"/>
    <property type="evidence" value="ECO:0007669"/>
    <property type="project" value="UniProtKB-UniRule"/>
</dbReference>